<keyword evidence="4" id="KW-1003">Cell membrane</keyword>
<evidence type="ECO:0000313" key="20">
    <source>
        <dbReference type="EMBL" id="RUM98776.1"/>
    </source>
</evidence>
<dbReference type="InterPro" id="IPR036890">
    <property type="entry name" value="HATPase_C_sf"/>
</dbReference>
<dbReference type="SMART" id="SM00387">
    <property type="entry name" value="HATPase_c"/>
    <property type="match status" value="1"/>
</dbReference>
<keyword evidence="7" id="KW-0808">Transferase</keyword>
<evidence type="ECO:0000256" key="9">
    <source>
        <dbReference type="ARBA" id="ARBA00022741"/>
    </source>
</evidence>
<dbReference type="InterPro" id="IPR003661">
    <property type="entry name" value="HisK_dim/P_dom"/>
</dbReference>
<dbReference type="FunFam" id="3.30.450.20:FF:000127">
    <property type="entry name" value="C4-dicarboxylate transport sensor protein"/>
    <property type="match status" value="1"/>
</dbReference>
<evidence type="ECO:0000256" key="2">
    <source>
        <dbReference type="ARBA" id="ARBA00004429"/>
    </source>
</evidence>
<reference evidence="20 21" key="1">
    <citation type="submission" date="2018-11" db="EMBL/GenBank/DDBJ databases">
        <title>Pseudaminobacter arsenicus sp. nov., an arsenic-resistant bacterium isolated from arsenic-rich aquifers.</title>
        <authorList>
            <person name="Mu Y."/>
        </authorList>
    </citation>
    <scope>NUCLEOTIDE SEQUENCE [LARGE SCALE GENOMIC DNA]</scope>
    <source>
        <strain evidence="20 21">CB3</strain>
    </source>
</reference>
<name>A0A432V9I9_9HYPH</name>
<evidence type="ECO:0000256" key="1">
    <source>
        <dbReference type="ARBA" id="ARBA00000085"/>
    </source>
</evidence>
<keyword evidence="5" id="KW-0997">Cell inner membrane</keyword>
<proteinExistence type="predicted"/>
<evidence type="ECO:0000256" key="8">
    <source>
        <dbReference type="ARBA" id="ARBA00022692"/>
    </source>
</evidence>
<keyword evidence="13" id="KW-0902">Two-component regulatory system</keyword>
<dbReference type="CDD" id="cd00082">
    <property type="entry name" value="HisKA"/>
    <property type="match status" value="1"/>
</dbReference>
<evidence type="ECO:0000256" key="7">
    <source>
        <dbReference type="ARBA" id="ARBA00022679"/>
    </source>
</evidence>
<dbReference type="SUPFAM" id="SSF55874">
    <property type="entry name" value="ATPase domain of HSP90 chaperone/DNA topoisomerase II/histidine kinase"/>
    <property type="match status" value="1"/>
</dbReference>
<keyword evidence="14 18" id="KW-0472">Membrane</keyword>
<dbReference type="SUPFAM" id="SSF47384">
    <property type="entry name" value="Homodimeric domain of signal transducing histidine kinase"/>
    <property type="match status" value="1"/>
</dbReference>
<dbReference type="PROSITE" id="PS50109">
    <property type="entry name" value="HIS_KIN"/>
    <property type="match status" value="1"/>
</dbReference>
<dbReference type="GO" id="GO:0005886">
    <property type="term" value="C:plasma membrane"/>
    <property type="evidence" value="ECO:0007669"/>
    <property type="project" value="UniProtKB-SubCell"/>
</dbReference>
<evidence type="ECO:0000256" key="13">
    <source>
        <dbReference type="ARBA" id="ARBA00023012"/>
    </source>
</evidence>
<dbReference type="PRINTS" id="PR00344">
    <property type="entry name" value="BCTRLSENSOR"/>
</dbReference>
<feature type="transmembrane region" description="Helical" evidence="18">
    <location>
        <begin position="298"/>
        <end position="320"/>
    </location>
</feature>
<evidence type="ECO:0000256" key="3">
    <source>
        <dbReference type="ARBA" id="ARBA00012438"/>
    </source>
</evidence>
<keyword evidence="11" id="KW-0067">ATP-binding</keyword>
<dbReference type="InterPro" id="IPR029151">
    <property type="entry name" value="Sensor-like_sf"/>
</dbReference>
<keyword evidence="21" id="KW-1185">Reference proteome</keyword>
<evidence type="ECO:0000256" key="4">
    <source>
        <dbReference type="ARBA" id="ARBA00022475"/>
    </source>
</evidence>
<dbReference type="Proteomes" id="UP000281647">
    <property type="component" value="Unassembled WGS sequence"/>
</dbReference>
<comment type="function">
    <text evidence="15">Member of the two-component regulatory system DctB/DctD involved in the transport of C4-dicarboxylates. DctB functions as a membrane-associated protein kinase that phosphorylates DctD in response to environmental signals.</text>
</comment>
<dbReference type="OrthoDB" id="7568856at2"/>
<dbReference type="EMBL" id="RKST01000005">
    <property type="protein sequence ID" value="RUM98776.1"/>
    <property type="molecule type" value="Genomic_DNA"/>
</dbReference>
<dbReference type="PANTHER" id="PTHR43065">
    <property type="entry name" value="SENSOR HISTIDINE KINASE"/>
    <property type="match status" value="1"/>
</dbReference>
<evidence type="ECO:0000256" key="18">
    <source>
        <dbReference type="SAM" id="Phobius"/>
    </source>
</evidence>
<dbReference type="GO" id="GO:0000155">
    <property type="term" value="F:phosphorelay sensor kinase activity"/>
    <property type="evidence" value="ECO:0007669"/>
    <property type="project" value="InterPro"/>
</dbReference>
<keyword evidence="12 18" id="KW-1133">Transmembrane helix</keyword>
<keyword evidence="8 18" id="KW-0812">Transmembrane</keyword>
<evidence type="ECO:0000259" key="19">
    <source>
        <dbReference type="PROSITE" id="PS50109"/>
    </source>
</evidence>
<comment type="catalytic activity">
    <reaction evidence="1">
        <text>ATP + protein L-histidine = ADP + protein N-phospho-L-histidine.</text>
        <dbReference type="EC" id="2.7.13.3"/>
    </reaction>
</comment>
<evidence type="ECO:0000256" key="16">
    <source>
        <dbReference type="ARBA" id="ARBA00073143"/>
    </source>
</evidence>
<dbReference type="PIRSF" id="PIRSF036431">
    <property type="entry name" value="STHK_DctB"/>
    <property type="match status" value="1"/>
</dbReference>
<evidence type="ECO:0000256" key="17">
    <source>
        <dbReference type="SAM" id="Coils"/>
    </source>
</evidence>
<dbReference type="PANTHER" id="PTHR43065:SF46">
    <property type="entry name" value="C4-DICARBOXYLATE TRANSPORT SENSOR PROTEIN DCTB"/>
    <property type="match status" value="1"/>
</dbReference>
<dbReference type="AlphaFoldDB" id="A0A432V9I9"/>
<protein>
    <recommendedName>
        <fullName evidence="16">C4-dicarboxylate transport sensor protein DctB</fullName>
        <ecNumber evidence="3">2.7.13.3</ecNumber>
    </recommendedName>
</protein>
<feature type="coiled-coil region" evidence="17">
    <location>
        <begin position="323"/>
        <end position="378"/>
    </location>
</feature>
<dbReference type="Gene3D" id="3.30.565.10">
    <property type="entry name" value="Histidine kinase-like ATPase, C-terminal domain"/>
    <property type="match status" value="1"/>
</dbReference>
<comment type="caution">
    <text evidence="20">The sequence shown here is derived from an EMBL/GenBank/DDBJ whole genome shotgun (WGS) entry which is preliminary data.</text>
</comment>
<accession>A0A432V9I9</accession>
<keyword evidence="6" id="KW-0597">Phosphoprotein</keyword>
<dbReference type="Gene3D" id="1.10.287.130">
    <property type="match status" value="1"/>
</dbReference>
<dbReference type="FunFam" id="1.10.287.130:FF:000049">
    <property type="entry name" value="C4-dicarboxylate transport sensor protein DctB"/>
    <property type="match status" value="1"/>
</dbReference>
<dbReference type="InterPro" id="IPR003594">
    <property type="entry name" value="HATPase_dom"/>
</dbReference>
<keyword evidence="17" id="KW-0175">Coiled coil</keyword>
<keyword evidence="9" id="KW-0547">Nucleotide-binding</keyword>
<feature type="domain" description="Histidine kinase" evidence="19">
    <location>
        <begin position="394"/>
        <end position="607"/>
    </location>
</feature>
<feature type="transmembrane region" description="Helical" evidence="18">
    <location>
        <begin position="12"/>
        <end position="30"/>
    </location>
</feature>
<evidence type="ECO:0000256" key="5">
    <source>
        <dbReference type="ARBA" id="ARBA00022519"/>
    </source>
</evidence>
<dbReference type="EC" id="2.7.13.3" evidence="3"/>
<dbReference type="SUPFAM" id="SSF103190">
    <property type="entry name" value="Sensory domain-like"/>
    <property type="match status" value="1"/>
</dbReference>
<organism evidence="20 21">
    <name type="scientific">Borborobacter arsenicus</name>
    <dbReference type="NCBI Taxonomy" id="1851146"/>
    <lineage>
        <taxon>Bacteria</taxon>
        <taxon>Pseudomonadati</taxon>
        <taxon>Pseudomonadota</taxon>
        <taxon>Alphaproteobacteria</taxon>
        <taxon>Hyphomicrobiales</taxon>
        <taxon>Phyllobacteriaceae</taxon>
        <taxon>Borborobacter</taxon>
    </lineage>
</organism>
<evidence type="ECO:0000256" key="11">
    <source>
        <dbReference type="ARBA" id="ARBA00022840"/>
    </source>
</evidence>
<dbReference type="Pfam" id="PF00512">
    <property type="entry name" value="HisKA"/>
    <property type="match status" value="1"/>
</dbReference>
<dbReference type="InterPro" id="IPR005467">
    <property type="entry name" value="His_kinase_dom"/>
</dbReference>
<dbReference type="GO" id="GO:0005524">
    <property type="term" value="F:ATP binding"/>
    <property type="evidence" value="ECO:0007669"/>
    <property type="project" value="UniProtKB-KW"/>
</dbReference>
<evidence type="ECO:0000256" key="12">
    <source>
        <dbReference type="ARBA" id="ARBA00022989"/>
    </source>
</evidence>
<dbReference type="Gene3D" id="3.30.450.20">
    <property type="entry name" value="PAS domain"/>
    <property type="match status" value="2"/>
</dbReference>
<dbReference type="InterPro" id="IPR017055">
    <property type="entry name" value="Sig_transdc_His_kinase_DctB"/>
</dbReference>
<gene>
    <name evidence="20" type="ORF">EET67_06650</name>
</gene>
<dbReference type="SMART" id="SM00388">
    <property type="entry name" value="HisKA"/>
    <property type="match status" value="1"/>
</dbReference>
<comment type="subcellular location">
    <subcellularLocation>
        <location evidence="2">Cell inner membrane</location>
        <topology evidence="2">Multi-pass membrane protein</topology>
    </subcellularLocation>
</comment>
<evidence type="ECO:0000256" key="6">
    <source>
        <dbReference type="ARBA" id="ARBA00022553"/>
    </source>
</evidence>
<evidence type="ECO:0000256" key="10">
    <source>
        <dbReference type="ARBA" id="ARBA00022777"/>
    </source>
</evidence>
<evidence type="ECO:0000256" key="14">
    <source>
        <dbReference type="ARBA" id="ARBA00023136"/>
    </source>
</evidence>
<dbReference type="InterPro" id="IPR004358">
    <property type="entry name" value="Sig_transdc_His_kin-like_C"/>
</dbReference>
<dbReference type="RefSeq" id="WP_128624842.1">
    <property type="nucleotide sequence ID" value="NZ_ML133509.1"/>
</dbReference>
<evidence type="ECO:0000256" key="15">
    <source>
        <dbReference type="ARBA" id="ARBA00059004"/>
    </source>
</evidence>
<keyword evidence="10 20" id="KW-0418">Kinase</keyword>
<dbReference type="Pfam" id="PF02518">
    <property type="entry name" value="HATPase_c"/>
    <property type="match status" value="1"/>
</dbReference>
<sequence>MVTKLLSNTRVLWLGLLVMTFAIAIAVYGGSFATRAYLDQAAARGETTLRLAVAALRGHMSRFEPLPALIADHDDIKALVNNPGNAVLRAEANLYLKEINELLKSSDIYVLLTDGETIAASNYDAPLSFVGQNFSYRPYYQDAVQGRPGRFFALGTTSLKRGYYFSAPVWVGNEIRGVVVFKVDIEPIEASWKGGEYEIIVSDPEGIIFMTGRPEWLYSGLLPLTRERLARTEASRRYANATLHDLPVRYGRFQQAHRLMNITTGDASREYLVVDEPMPEAGWTVSVLLDTGSARAQALTSVAAGLLLLSLATLGGAIIYQRRARLAERMQMQHNAREELERRVEERTADLASVNSRLEREVTERRATEQKLRKTQADLIQAGKLAALGQMSAALSHEFNQPLAAVKTYADNAAILIDRERIAEARDNVSRISTLTDRMAAISRHLRNFARKPNEKLGRVALAEVVNDTLEIVAWRLKAAGATVAVDLGHVPPMVHAGSVRLQQVLVNIVSNAADAVEGLPDRTIELCARRNGDMVTITIRDHGPGVPEAIATRIFDPFFSTKGVGKGLGLGLSISYNIVKDFGGSLSVENHPGGGALFTIELVAAEAASQEAAE</sequence>
<evidence type="ECO:0000313" key="21">
    <source>
        <dbReference type="Proteomes" id="UP000281647"/>
    </source>
</evidence>
<dbReference type="InterPro" id="IPR036097">
    <property type="entry name" value="HisK_dim/P_sf"/>
</dbReference>